<accession>A0A0B7BHR9</accession>
<sequence>LLPWLRLEHRRFLLTLYNASKGIKSTEDIGQFLAPLTWCHLTLSALCQFWSDFAAGTILNKWHHCPFECGYIHFH</sequence>
<proteinExistence type="predicted"/>
<organism evidence="1">
    <name type="scientific">Arion vulgaris</name>
    <dbReference type="NCBI Taxonomy" id="1028688"/>
    <lineage>
        <taxon>Eukaryota</taxon>
        <taxon>Metazoa</taxon>
        <taxon>Spiralia</taxon>
        <taxon>Lophotrochozoa</taxon>
        <taxon>Mollusca</taxon>
        <taxon>Gastropoda</taxon>
        <taxon>Heterobranchia</taxon>
        <taxon>Euthyneura</taxon>
        <taxon>Panpulmonata</taxon>
        <taxon>Eupulmonata</taxon>
        <taxon>Stylommatophora</taxon>
        <taxon>Helicina</taxon>
        <taxon>Arionoidea</taxon>
        <taxon>Arionidae</taxon>
        <taxon>Arion</taxon>
    </lineage>
</organism>
<evidence type="ECO:0000313" key="1">
    <source>
        <dbReference type="EMBL" id="CEK91725.1"/>
    </source>
</evidence>
<feature type="non-terminal residue" evidence="1">
    <location>
        <position position="1"/>
    </location>
</feature>
<name>A0A0B7BHR9_9EUPU</name>
<dbReference type="EMBL" id="HACG01044860">
    <property type="protein sequence ID" value="CEK91725.1"/>
    <property type="molecule type" value="Transcribed_RNA"/>
</dbReference>
<dbReference type="AlphaFoldDB" id="A0A0B7BHR9"/>
<reference evidence="1" key="1">
    <citation type="submission" date="2014-12" db="EMBL/GenBank/DDBJ databases">
        <title>Insight into the proteome of Arion vulgaris.</title>
        <authorList>
            <person name="Aradska J."/>
            <person name="Bulat T."/>
            <person name="Smidak R."/>
            <person name="Sarate P."/>
            <person name="Gangsoo J."/>
            <person name="Sialana F."/>
            <person name="Bilban M."/>
            <person name="Lubec G."/>
        </authorList>
    </citation>
    <scope>NUCLEOTIDE SEQUENCE</scope>
    <source>
        <tissue evidence="1">Skin</tissue>
    </source>
</reference>
<gene>
    <name evidence="1" type="primary">ORF184538</name>
</gene>
<protein>
    <submittedName>
        <fullName evidence="1">Uncharacterized protein</fullName>
    </submittedName>
</protein>